<dbReference type="InterPro" id="IPR021139">
    <property type="entry name" value="NYN"/>
</dbReference>
<dbReference type="CDD" id="cd11297">
    <property type="entry name" value="PIN_LabA-like_N_1"/>
    <property type="match status" value="1"/>
</dbReference>
<name>A0A8H4PNU7_9HYPO</name>
<dbReference type="PANTHER" id="PTHR35811">
    <property type="entry name" value="SLR1870 PROTEIN"/>
    <property type="match status" value="1"/>
</dbReference>
<dbReference type="PANTHER" id="PTHR35811:SF1">
    <property type="entry name" value="HTH OST-TYPE DOMAIN-CONTAINING PROTEIN"/>
    <property type="match status" value="1"/>
</dbReference>
<evidence type="ECO:0000313" key="3">
    <source>
        <dbReference type="Proteomes" id="UP000557566"/>
    </source>
</evidence>
<reference evidence="2 3" key="1">
    <citation type="journal article" date="2020" name="Genome Biol. Evol.">
        <title>A new high-quality draft genome assembly of the Chinese cordyceps Ophiocordyceps sinensis.</title>
        <authorList>
            <person name="Shu R."/>
            <person name="Zhang J."/>
            <person name="Meng Q."/>
            <person name="Zhang H."/>
            <person name="Zhou G."/>
            <person name="Li M."/>
            <person name="Wu P."/>
            <person name="Zhao Y."/>
            <person name="Chen C."/>
            <person name="Qin Q."/>
        </authorList>
    </citation>
    <scope>NUCLEOTIDE SEQUENCE [LARGE SCALE GENOMIC DNA]</scope>
    <source>
        <strain evidence="2 3">IOZ07</strain>
    </source>
</reference>
<protein>
    <recommendedName>
        <fullName evidence="1">HTH OST-type domain-containing protein</fullName>
    </recommendedName>
</protein>
<keyword evidence="3" id="KW-1185">Reference proteome</keyword>
<dbReference type="InterPro" id="IPR041966">
    <property type="entry name" value="LOTUS-like"/>
</dbReference>
<dbReference type="AlphaFoldDB" id="A0A8H4PNU7"/>
<dbReference type="PROSITE" id="PS51644">
    <property type="entry name" value="HTH_OST"/>
    <property type="match status" value="1"/>
</dbReference>
<dbReference type="Proteomes" id="UP000557566">
    <property type="component" value="Unassembled WGS sequence"/>
</dbReference>
<evidence type="ECO:0000259" key="1">
    <source>
        <dbReference type="PROSITE" id="PS51644"/>
    </source>
</evidence>
<comment type="caution">
    <text evidence="2">The sequence shown here is derived from an EMBL/GenBank/DDBJ whole genome shotgun (WGS) entry which is preliminary data.</text>
</comment>
<dbReference type="InterPro" id="IPR025605">
    <property type="entry name" value="OST-HTH/LOTUS_dom"/>
</dbReference>
<feature type="domain" description="HTH OST-type" evidence="1">
    <location>
        <begin position="163"/>
        <end position="240"/>
    </location>
</feature>
<dbReference type="GO" id="GO:0004540">
    <property type="term" value="F:RNA nuclease activity"/>
    <property type="evidence" value="ECO:0007669"/>
    <property type="project" value="InterPro"/>
</dbReference>
<dbReference type="Gene3D" id="3.40.50.1010">
    <property type="entry name" value="5'-nuclease"/>
    <property type="match status" value="1"/>
</dbReference>
<dbReference type="Gene3D" id="3.30.420.610">
    <property type="entry name" value="LOTUS domain-like"/>
    <property type="match status" value="1"/>
</dbReference>
<dbReference type="CDD" id="cd10146">
    <property type="entry name" value="LabA_like_C"/>
    <property type="match status" value="1"/>
</dbReference>
<evidence type="ECO:0000313" key="2">
    <source>
        <dbReference type="EMBL" id="KAF4507701.1"/>
    </source>
</evidence>
<dbReference type="Pfam" id="PF12872">
    <property type="entry name" value="OST-HTH"/>
    <property type="match status" value="1"/>
</dbReference>
<dbReference type="OrthoDB" id="5205629at2759"/>
<accession>A0A8H4PNU7</accession>
<organism evidence="2 3">
    <name type="scientific">Ophiocordyceps sinensis</name>
    <dbReference type="NCBI Taxonomy" id="72228"/>
    <lineage>
        <taxon>Eukaryota</taxon>
        <taxon>Fungi</taxon>
        <taxon>Dikarya</taxon>
        <taxon>Ascomycota</taxon>
        <taxon>Pezizomycotina</taxon>
        <taxon>Sordariomycetes</taxon>
        <taxon>Hypocreomycetidae</taxon>
        <taxon>Hypocreales</taxon>
        <taxon>Ophiocordycipitaceae</taxon>
        <taxon>Ophiocordyceps</taxon>
    </lineage>
</organism>
<proteinExistence type="predicted"/>
<dbReference type="Pfam" id="PF01936">
    <property type="entry name" value="NYN"/>
    <property type="match status" value="1"/>
</dbReference>
<sequence length="244" mass="26692">MATTKLAVLIDTDNGQPITAAILLAEITKYGTALVKRAYGDWTDSGLRGWRTPLLRHSVELVQQFTYTQGKNATDSAMIIDAMDLLYSNCLDAFCLVSNDSNYTRLASRIRSSGLVVYGFGERNTPERFVMACNKFIFVEDLVSGDKRAVRLDQDPSGSVSADIGLAVGWLSGAIEAISDDEGWAGLAAVDSLLLERHPEFDPRNYGFAKLGDLLTANSSFEVIRRSPLEGKAPVVYVRDKGRT</sequence>
<dbReference type="EMBL" id="JAAVMX010000005">
    <property type="protein sequence ID" value="KAF4507701.1"/>
    <property type="molecule type" value="Genomic_DNA"/>
</dbReference>
<gene>
    <name evidence="2" type="ORF">G6O67_004172</name>
</gene>